<dbReference type="SMART" id="SM00100">
    <property type="entry name" value="cNMP"/>
    <property type="match status" value="1"/>
</dbReference>
<dbReference type="EMBL" id="DS999411">
    <property type="protein sequence ID" value="EED34333.1"/>
    <property type="molecule type" value="Genomic_DNA"/>
</dbReference>
<dbReference type="OrthoDB" id="6978933at2"/>
<protein>
    <submittedName>
        <fullName evidence="3">Cyclic nucleotide-binding domain protein</fullName>
    </submittedName>
</protein>
<dbReference type="Proteomes" id="UP000004699">
    <property type="component" value="Unassembled WGS sequence"/>
</dbReference>
<proteinExistence type="predicted"/>
<dbReference type="eggNOG" id="COG0664">
    <property type="taxonomic scope" value="Bacteria"/>
</dbReference>
<dbReference type="AlphaFoldDB" id="B8KUQ0"/>
<dbReference type="Pfam" id="PF00027">
    <property type="entry name" value="cNMP_binding"/>
    <property type="match status" value="1"/>
</dbReference>
<dbReference type="InterPro" id="IPR000595">
    <property type="entry name" value="cNMP-bd_dom"/>
</dbReference>
<gene>
    <name evidence="3" type="ORF">NOR51B_270</name>
</gene>
<evidence type="ECO:0000313" key="4">
    <source>
        <dbReference type="Proteomes" id="UP000004699"/>
    </source>
</evidence>
<dbReference type="CDD" id="cd00038">
    <property type="entry name" value="CAP_ED"/>
    <property type="match status" value="1"/>
</dbReference>
<dbReference type="STRING" id="565045.NOR51B_270"/>
<dbReference type="InterPro" id="IPR014710">
    <property type="entry name" value="RmlC-like_jellyroll"/>
</dbReference>
<evidence type="ECO:0000313" key="3">
    <source>
        <dbReference type="EMBL" id="EED34333.1"/>
    </source>
</evidence>
<sequence length="276" mass="29688">MRTMLATAQSGSDFQALNESAKAAVRDVFSRLSISGRELDMPPMGSGDYKALDGNCVAVVISGHVSVVQGHTVIGVFDGGDLLLPDTNVIGPGSAPLRYGSESGAHVRLYQRDQVESAIASEPATIEAWNRALILQITTILRLNALHIRETVGEGLTTELFSAGKIIIAQGAPADDVFSMIDGLAQVLVNDQPVAELRPGELFGTMAALMGSHRRATVRAIEDCKVVRLPKDHFFELIRSRPNAVHGLLVDMASSINELNEEVVRLREQLNHTTNA</sequence>
<evidence type="ECO:0000259" key="2">
    <source>
        <dbReference type="PROSITE" id="PS50042"/>
    </source>
</evidence>
<organism evidence="3 4">
    <name type="scientific">Luminiphilus syltensis NOR5-1B</name>
    <dbReference type="NCBI Taxonomy" id="565045"/>
    <lineage>
        <taxon>Bacteria</taxon>
        <taxon>Pseudomonadati</taxon>
        <taxon>Pseudomonadota</taxon>
        <taxon>Gammaproteobacteria</taxon>
        <taxon>Cellvibrionales</taxon>
        <taxon>Halieaceae</taxon>
        <taxon>Luminiphilus</taxon>
    </lineage>
</organism>
<feature type="coiled-coil region" evidence="1">
    <location>
        <begin position="249"/>
        <end position="276"/>
    </location>
</feature>
<feature type="domain" description="Cyclic nucleotide-binding" evidence="2">
    <location>
        <begin position="140"/>
        <end position="255"/>
    </location>
</feature>
<dbReference type="PANTHER" id="PTHR23011">
    <property type="entry name" value="CYCLIC NUCLEOTIDE-BINDING DOMAIN CONTAINING PROTEIN"/>
    <property type="match status" value="1"/>
</dbReference>
<keyword evidence="1" id="KW-0175">Coiled coil</keyword>
<evidence type="ECO:0000256" key="1">
    <source>
        <dbReference type="SAM" id="Coils"/>
    </source>
</evidence>
<reference evidence="4" key="1">
    <citation type="journal article" date="2013" name="BMC Microbiol.">
        <title>Taxonomy and evolution of bacteriochlorophyll a-containing members of the OM60/NOR5 clade of marine gammaproteobacteria: description of Luminiphilus syltensis gen. nov., sp. nov., reclassification of Haliea rubra as Pseudohaliea rubra gen. nov., comb. nov., and emendation of Chromatocurvus halotolerans.</title>
        <authorList>
            <person name="Spring S."/>
            <person name="Riedel T."/>
            <person name="Sproer C."/>
            <person name="Yan S."/>
            <person name="Harder J."/>
            <person name="Fuchs B.M."/>
        </authorList>
    </citation>
    <scope>NUCLEOTIDE SEQUENCE [LARGE SCALE GENOMIC DNA]</scope>
    <source>
        <strain evidence="4">NOR51-B</strain>
    </source>
</reference>
<dbReference type="Gene3D" id="2.60.120.10">
    <property type="entry name" value="Jelly Rolls"/>
    <property type="match status" value="1"/>
</dbReference>
<dbReference type="PROSITE" id="PS50042">
    <property type="entry name" value="CNMP_BINDING_3"/>
    <property type="match status" value="1"/>
</dbReference>
<accession>B8KUQ0</accession>
<dbReference type="HOGENOM" id="CLU_091658_0_0_6"/>
<dbReference type="PANTHER" id="PTHR23011:SF28">
    <property type="entry name" value="CYCLIC NUCLEOTIDE-BINDING DOMAIN CONTAINING PROTEIN"/>
    <property type="match status" value="1"/>
</dbReference>
<keyword evidence="4" id="KW-1185">Reference proteome</keyword>
<name>B8KUQ0_9GAMM</name>
<dbReference type="InterPro" id="IPR018490">
    <property type="entry name" value="cNMP-bd_dom_sf"/>
</dbReference>
<dbReference type="SUPFAM" id="SSF51206">
    <property type="entry name" value="cAMP-binding domain-like"/>
    <property type="match status" value="1"/>
</dbReference>